<dbReference type="EMBL" id="SPHZ02000008">
    <property type="protein sequence ID" value="KAF0904044.1"/>
    <property type="molecule type" value="Genomic_DNA"/>
</dbReference>
<evidence type="ECO:0000313" key="3">
    <source>
        <dbReference type="Proteomes" id="UP000479710"/>
    </source>
</evidence>
<dbReference type="Proteomes" id="UP000479710">
    <property type="component" value="Unassembled WGS sequence"/>
</dbReference>
<comment type="caution">
    <text evidence="2">The sequence shown here is derived from an EMBL/GenBank/DDBJ whole genome shotgun (WGS) entry which is preliminary data.</text>
</comment>
<accession>A0A6G1EZL1</accession>
<name>A0A6G1EZL1_9ORYZ</name>
<protein>
    <submittedName>
        <fullName evidence="2">Uncharacterized protein</fullName>
    </submittedName>
</protein>
<proteinExistence type="predicted"/>
<organism evidence="2 3">
    <name type="scientific">Oryza meyeriana var. granulata</name>
    <dbReference type="NCBI Taxonomy" id="110450"/>
    <lineage>
        <taxon>Eukaryota</taxon>
        <taxon>Viridiplantae</taxon>
        <taxon>Streptophyta</taxon>
        <taxon>Embryophyta</taxon>
        <taxon>Tracheophyta</taxon>
        <taxon>Spermatophyta</taxon>
        <taxon>Magnoliopsida</taxon>
        <taxon>Liliopsida</taxon>
        <taxon>Poales</taxon>
        <taxon>Poaceae</taxon>
        <taxon>BOP clade</taxon>
        <taxon>Oryzoideae</taxon>
        <taxon>Oryzeae</taxon>
        <taxon>Oryzinae</taxon>
        <taxon>Oryza</taxon>
        <taxon>Oryza meyeriana</taxon>
    </lineage>
</organism>
<evidence type="ECO:0000313" key="1">
    <source>
        <dbReference type="EMBL" id="KAF0904044.1"/>
    </source>
</evidence>
<keyword evidence="3" id="KW-1185">Reference proteome</keyword>
<sequence>MMVRGRLVLAAEKVSMETSGPRKRRRTSSSMVVTWDLTQDMGSADPVAMAAASSRELAGLGEGAASVLGGVASLDAQAVGLQCFLPAAMKTGRSIMKV</sequence>
<dbReference type="AlphaFoldDB" id="A0A6G1EZL1"/>
<gene>
    <name evidence="2" type="ORF">E2562_027908</name>
    <name evidence="1" type="ORF">E2562_031559</name>
</gene>
<reference evidence="2 3" key="1">
    <citation type="submission" date="2019-11" db="EMBL/GenBank/DDBJ databases">
        <title>Whole genome sequence of Oryza granulata.</title>
        <authorList>
            <person name="Li W."/>
        </authorList>
    </citation>
    <scope>NUCLEOTIDE SEQUENCE [LARGE SCALE GENOMIC DNA]</scope>
    <source>
        <strain evidence="3">cv. Menghai</strain>
        <tissue evidence="2">Leaf</tissue>
    </source>
</reference>
<dbReference type="EMBL" id="SPHZ02000002">
    <property type="protein sequence ID" value="KAF0930074.1"/>
    <property type="molecule type" value="Genomic_DNA"/>
</dbReference>
<evidence type="ECO:0000313" key="2">
    <source>
        <dbReference type="EMBL" id="KAF0930074.1"/>
    </source>
</evidence>